<name>A0A7M4G1G8_CROPO</name>
<organism evidence="1 2">
    <name type="scientific">Crocodylus porosus</name>
    <name type="common">Saltwater crocodile</name>
    <name type="synonym">Estuarine crocodile</name>
    <dbReference type="NCBI Taxonomy" id="8502"/>
    <lineage>
        <taxon>Eukaryota</taxon>
        <taxon>Metazoa</taxon>
        <taxon>Chordata</taxon>
        <taxon>Craniata</taxon>
        <taxon>Vertebrata</taxon>
        <taxon>Euteleostomi</taxon>
        <taxon>Archelosauria</taxon>
        <taxon>Archosauria</taxon>
        <taxon>Crocodylia</taxon>
        <taxon>Longirostres</taxon>
        <taxon>Crocodylidae</taxon>
        <taxon>Crocodylus</taxon>
    </lineage>
</organism>
<sequence>KAVLRTSHLVLSTEAFLIFFSLKNQSWEAPQAARDNKGKQGLPHTQQHLVNTRAFFKVWSWGRGSSHERVSSTTF</sequence>
<reference evidence="1" key="2">
    <citation type="submission" date="2025-09" db="UniProtKB">
        <authorList>
            <consortium name="Ensembl"/>
        </authorList>
    </citation>
    <scope>IDENTIFICATION</scope>
</reference>
<evidence type="ECO:0000313" key="2">
    <source>
        <dbReference type="Proteomes" id="UP000594220"/>
    </source>
</evidence>
<dbReference type="AlphaFoldDB" id="A0A7M4G1G8"/>
<protein>
    <submittedName>
        <fullName evidence="1">Uncharacterized protein</fullName>
    </submittedName>
</protein>
<proteinExistence type="predicted"/>
<dbReference type="Proteomes" id="UP000594220">
    <property type="component" value="Unplaced"/>
</dbReference>
<evidence type="ECO:0000313" key="1">
    <source>
        <dbReference type="Ensembl" id="ENSCPRP00005022696.1"/>
    </source>
</evidence>
<dbReference type="Ensembl" id="ENSCPRT00005026524.1">
    <property type="protein sequence ID" value="ENSCPRP00005022696.1"/>
    <property type="gene ID" value="ENSCPRG00005015819.1"/>
</dbReference>
<reference evidence="1" key="1">
    <citation type="submission" date="2025-08" db="UniProtKB">
        <authorList>
            <consortium name="Ensembl"/>
        </authorList>
    </citation>
    <scope>IDENTIFICATION</scope>
</reference>
<accession>A0A7M4G1G8</accession>
<keyword evidence="2" id="KW-1185">Reference proteome</keyword>